<evidence type="ECO:0000256" key="1">
    <source>
        <dbReference type="ARBA" id="ARBA00001947"/>
    </source>
</evidence>
<dbReference type="RefSeq" id="WP_221858040.1">
    <property type="nucleotide sequence ID" value="NZ_BAAAYV010000025.1"/>
</dbReference>
<dbReference type="Gene3D" id="3.90.180.10">
    <property type="entry name" value="Medium-chain alcohol dehydrogenases, catalytic domain"/>
    <property type="match status" value="1"/>
</dbReference>
<dbReference type="InterPro" id="IPR011032">
    <property type="entry name" value="GroES-like_sf"/>
</dbReference>
<evidence type="ECO:0000256" key="2">
    <source>
        <dbReference type="ARBA" id="ARBA00008072"/>
    </source>
</evidence>
<evidence type="ECO:0000256" key="4">
    <source>
        <dbReference type="ARBA" id="ARBA00022833"/>
    </source>
</evidence>
<dbReference type="Pfam" id="PF08240">
    <property type="entry name" value="ADH_N"/>
    <property type="match status" value="1"/>
</dbReference>
<organism evidence="8 9">
    <name type="scientific">Microbacterium marinilacus</name>
    <dbReference type="NCBI Taxonomy" id="415209"/>
    <lineage>
        <taxon>Bacteria</taxon>
        <taxon>Bacillati</taxon>
        <taxon>Actinomycetota</taxon>
        <taxon>Actinomycetes</taxon>
        <taxon>Micrococcales</taxon>
        <taxon>Microbacteriaceae</taxon>
        <taxon>Microbacterium</taxon>
    </lineage>
</organism>
<evidence type="ECO:0000313" key="9">
    <source>
        <dbReference type="Proteomes" id="UP001410795"/>
    </source>
</evidence>
<sequence>MSVTARAAVLPRAGEPFVVRDIRIEEPRDDEVLVRLVATGLCHTDLGVRFGGIPFPLPGVIGHEGAGIVLRAGSAVDEVEPGDSVVLSFSSCGACDSCVAGRPAYCVEWYARNIGRGARADGSTALSLAQEPLGAHFFGQSSFAEYAVVDRRSVVKVPSDADLAMLAPLGCGVLTGFGSVWNVLDVQPAHRTAVFGTGAVGLAGVIAAALRGARTLIAVDVVPERLELARELGATHTFDGRDPALADRIREATGGLGLHRAFDTTGNPGVGRTAIDALGTGGTVAVCGAPPPGTEIPVDIQGVLVGKSLVGVTMGAADPRELIPELVRLHADGELPLERLVGHYPLDRIEDAVADMHGGRRVKPVIVFGDR</sequence>
<dbReference type="CDD" id="cd08278">
    <property type="entry name" value="benzyl_alcohol_DH"/>
    <property type="match status" value="1"/>
</dbReference>
<evidence type="ECO:0000313" key="8">
    <source>
        <dbReference type="EMBL" id="GAA3668915.1"/>
    </source>
</evidence>
<keyword evidence="9" id="KW-1185">Reference proteome</keyword>
<protein>
    <submittedName>
        <fullName evidence="8">NAD(P)-dependent alcohol dehydrogenase</fullName>
    </submittedName>
</protein>
<gene>
    <name evidence="8" type="ORF">GCM10022202_33750</name>
</gene>
<evidence type="ECO:0000259" key="7">
    <source>
        <dbReference type="SMART" id="SM00829"/>
    </source>
</evidence>
<feature type="domain" description="Enoyl reductase (ER)" evidence="7">
    <location>
        <begin position="14"/>
        <end position="366"/>
    </location>
</feature>
<dbReference type="Gene3D" id="3.40.50.720">
    <property type="entry name" value="NAD(P)-binding Rossmann-like Domain"/>
    <property type="match status" value="1"/>
</dbReference>
<dbReference type="SMART" id="SM00829">
    <property type="entry name" value="PKS_ER"/>
    <property type="match status" value="1"/>
</dbReference>
<evidence type="ECO:0000256" key="5">
    <source>
        <dbReference type="ARBA" id="ARBA00023002"/>
    </source>
</evidence>
<dbReference type="InterPro" id="IPR013154">
    <property type="entry name" value="ADH-like_N"/>
</dbReference>
<dbReference type="SUPFAM" id="SSF50129">
    <property type="entry name" value="GroES-like"/>
    <property type="match status" value="1"/>
</dbReference>
<comment type="cofactor">
    <cofactor evidence="1 6">
        <name>Zn(2+)</name>
        <dbReference type="ChEBI" id="CHEBI:29105"/>
    </cofactor>
</comment>
<reference evidence="9" key="1">
    <citation type="journal article" date="2019" name="Int. J. Syst. Evol. Microbiol.">
        <title>The Global Catalogue of Microorganisms (GCM) 10K type strain sequencing project: providing services to taxonomists for standard genome sequencing and annotation.</title>
        <authorList>
            <consortium name="The Broad Institute Genomics Platform"/>
            <consortium name="The Broad Institute Genome Sequencing Center for Infectious Disease"/>
            <person name="Wu L."/>
            <person name="Ma J."/>
        </authorList>
    </citation>
    <scope>NUCLEOTIDE SEQUENCE [LARGE SCALE GENOMIC DNA]</scope>
    <source>
        <strain evidence="9">JCM 16546</strain>
    </source>
</reference>
<dbReference type="InterPro" id="IPR002328">
    <property type="entry name" value="ADH_Zn_CS"/>
</dbReference>
<keyword evidence="5" id="KW-0560">Oxidoreductase</keyword>
<accession>A0ABP7BVU5</accession>
<keyword evidence="3 6" id="KW-0479">Metal-binding</keyword>
<dbReference type="PROSITE" id="PS00059">
    <property type="entry name" value="ADH_ZINC"/>
    <property type="match status" value="1"/>
</dbReference>
<dbReference type="SUPFAM" id="SSF51735">
    <property type="entry name" value="NAD(P)-binding Rossmann-fold domains"/>
    <property type="match status" value="1"/>
</dbReference>
<comment type="similarity">
    <text evidence="2 6">Belongs to the zinc-containing alcohol dehydrogenase family.</text>
</comment>
<dbReference type="InterPro" id="IPR020843">
    <property type="entry name" value="ER"/>
</dbReference>
<dbReference type="EMBL" id="BAAAYV010000025">
    <property type="protein sequence ID" value="GAA3668915.1"/>
    <property type="molecule type" value="Genomic_DNA"/>
</dbReference>
<dbReference type="InterPro" id="IPR013149">
    <property type="entry name" value="ADH-like_C"/>
</dbReference>
<dbReference type="PANTHER" id="PTHR43350:SF2">
    <property type="entry name" value="GROES-LIKE ZINC-BINDING ALCOHOL DEHYDROGENASE FAMILY PROTEIN"/>
    <property type="match status" value="1"/>
</dbReference>
<proteinExistence type="inferred from homology"/>
<dbReference type="InterPro" id="IPR036291">
    <property type="entry name" value="NAD(P)-bd_dom_sf"/>
</dbReference>
<dbReference type="Proteomes" id="UP001410795">
    <property type="component" value="Unassembled WGS sequence"/>
</dbReference>
<name>A0ABP7BVU5_9MICO</name>
<evidence type="ECO:0000256" key="3">
    <source>
        <dbReference type="ARBA" id="ARBA00022723"/>
    </source>
</evidence>
<keyword evidence="4 6" id="KW-0862">Zinc</keyword>
<dbReference type="Pfam" id="PF00107">
    <property type="entry name" value="ADH_zinc_N"/>
    <property type="match status" value="1"/>
</dbReference>
<evidence type="ECO:0000256" key="6">
    <source>
        <dbReference type="RuleBase" id="RU361277"/>
    </source>
</evidence>
<comment type="caution">
    <text evidence="8">The sequence shown here is derived from an EMBL/GenBank/DDBJ whole genome shotgun (WGS) entry which is preliminary data.</text>
</comment>
<dbReference type="PANTHER" id="PTHR43350">
    <property type="entry name" value="NAD-DEPENDENT ALCOHOL DEHYDROGENASE"/>
    <property type="match status" value="1"/>
</dbReference>